<organism evidence="2 3">
    <name type="scientific">Trematosphaeria pertusa</name>
    <dbReference type="NCBI Taxonomy" id="390896"/>
    <lineage>
        <taxon>Eukaryota</taxon>
        <taxon>Fungi</taxon>
        <taxon>Dikarya</taxon>
        <taxon>Ascomycota</taxon>
        <taxon>Pezizomycotina</taxon>
        <taxon>Dothideomycetes</taxon>
        <taxon>Pleosporomycetidae</taxon>
        <taxon>Pleosporales</taxon>
        <taxon>Massarineae</taxon>
        <taxon>Trematosphaeriaceae</taxon>
        <taxon>Trematosphaeria</taxon>
    </lineage>
</organism>
<evidence type="ECO:0000313" key="2">
    <source>
        <dbReference type="EMBL" id="KAF2244200.1"/>
    </source>
</evidence>
<dbReference type="Proteomes" id="UP000800094">
    <property type="component" value="Unassembled WGS sequence"/>
</dbReference>
<gene>
    <name evidence="2" type="ORF">BU26DRAFT_95746</name>
</gene>
<accession>A0A6A6I3N3</accession>
<sequence length="480" mass="54458">MVVRLFIPPGEGQHHIVPKRPDPLGANATLQYAIVSSTALAAGYTSFAAKFTRRVTPHTKISKTALFIRSSARLGIWALVAGAAVNTYYHTRFTSIVVAQTVKEPTPAKLWDKTEKYTVDDGCLAGAALGFVAFLPTLFMRRPSVSWWARCVGMTNIGACTGVVASHAYFQYTGERQKAMEVLEQQRQRRTLEFHHLFWDKLLMAKFDLPIQQYVRHNGIFRAYHLPAEVYDAPEKFGLSPPATTESNATTESPGAAEKTPDDRYYTAAPDHAQHLRNLSIESIQNEVKGCEREKQAALKEAAYMAYEISRKQYEFCHADFPTEEDRQTRMRELQLMNVAFNRLRASADELDRRVLIGKNWLRQITAWNSDDARSGWLATSTLCDPETHDPSLSIAEMRKFQDQLTDEIRRFEALVKSPAKQDVEKREKWKTDLDDARIMLRAADQVVFELEKKAKGPHKVTVKVVKEDTPPDNLEPEKP</sequence>
<protein>
    <submittedName>
        <fullName evidence="2">Uncharacterized protein</fullName>
    </submittedName>
</protein>
<proteinExistence type="predicted"/>
<dbReference type="AlphaFoldDB" id="A0A6A6I3N3"/>
<dbReference type="RefSeq" id="XP_033679204.1">
    <property type="nucleotide sequence ID" value="XM_033836546.1"/>
</dbReference>
<dbReference type="OrthoDB" id="3776879at2759"/>
<evidence type="ECO:0000313" key="3">
    <source>
        <dbReference type="Proteomes" id="UP000800094"/>
    </source>
</evidence>
<feature type="compositionally biased region" description="Polar residues" evidence="1">
    <location>
        <begin position="242"/>
        <end position="253"/>
    </location>
</feature>
<dbReference type="EMBL" id="ML987203">
    <property type="protein sequence ID" value="KAF2244200.1"/>
    <property type="molecule type" value="Genomic_DNA"/>
</dbReference>
<reference evidence="2" key="1">
    <citation type="journal article" date="2020" name="Stud. Mycol.">
        <title>101 Dothideomycetes genomes: a test case for predicting lifestyles and emergence of pathogens.</title>
        <authorList>
            <person name="Haridas S."/>
            <person name="Albert R."/>
            <person name="Binder M."/>
            <person name="Bloem J."/>
            <person name="Labutti K."/>
            <person name="Salamov A."/>
            <person name="Andreopoulos B."/>
            <person name="Baker S."/>
            <person name="Barry K."/>
            <person name="Bills G."/>
            <person name="Bluhm B."/>
            <person name="Cannon C."/>
            <person name="Castanera R."/>
            <person name="Culley D."/>
            <person name="Daum C."/>
            <person name="Ezra D."/>
            <person name="Gonzalez J."/>
            <person name="Henrissat B."/>
            <person name="Kuo A."/>
            <person name="Liang C."/>
            <person name="Lipzen A."/>
            <person name="Lutzoni F."/>
            <person name="Magnuson J."/>
            <person name="Mondo S."/>
            <person name="Nolan M."/>
            <person name="Ohm R."/>
            <person name="Pangilinan J."/>
            <person name="Park H.-J."/>
            <person name="Ramirez L."/>
            <person name="Alfaro M."/>
            <person name="Sun H."/>
            <person name="Tritt A."/>
            <person name="Yoshinaga Y."/>
            <person name="Zwiers L.-H."/>
            <person name="Turgeon B."/>
            <person name="Goodwin S."/>
            <person name="Spatafora J."/>
            <person name="Crous P."/>
            <person name="Grigoriev I."/>
        </authorList>
    </citation>
    <scope>NUCLEOTIDE SEQUENCE</scope>
    <source>
        <strain evidence="2">CBS 122368</strain>
    </source>
</reference>
<evidence type="ECO:0000256" key="1">
    <source>
        <dbReference type="SAM" id="MobiDB-lite"/>
    </source>
</evidence>
<name>A0A6A6I3N3_9PLEO</name>
<feature type="region of interest" description="Disordered" evidence="1">
    <location>
        <begin position="237"/>
        <end position="263"/>
    </location>
</feature>
<dbReference type="GeneID" id="54589876"/>
<keyword evidence="3" id="KW-1185">Reference proteome</keyword>